<dbReference type="EMBL" id="SJPU01000001">
    <property type="protein sequence ID" value="TWU18575.1"/>
    <property type="molecule type" value="Genomic_DNA"/>
</dbReference>
<keyword evidence="3" id="KW-1185">Reference proteome</keyword>
<feature type="compositionally biased region" description="Polar residues" evidence="1">
    <location>
        <begin position="14"/>
        <end position="39"/>
    </location>
</feature>
<sequence>MSNGAPVPGVTHGFATSSQKGVYSRSRQAECQSHQSKSSITDHREPYGYLVKLVARY</sequence>
<name>A0A5C6C3C4_9BACT</name>
<evidence type="ECO:0000313" key="3">
    <source>
        <dbReference type="Proteomes" id="UP000319908"/>
    </source>
</evidence>
<feature type="region of interest" description="Disordered" evidence="1">
    <location>
        <begin position="1"/>
        <end position="42"/>
    </location>
</feature>
<protein>
    <submittedName>
        <fullName evidence="2">Uncharacterized protein</fullName>
    </submittedName>
</protein>
<reference evidence="2 3" key="1">
    <citation type="journal article" date="2020" name="Antonie Van Leeuwenhoek">
        <title>Rhodopirellula heiligendammensis sp. nov., Rhodopirellula pilleata sp. nov., and Rhodopirellula solitaria sp. nov. isolated from natural or artificial marine surfaces in Northern Germany and California, USA, and emended description of the genus Rhodopirellula.</title>
        <authorList>
            <person name="Kallscheuer N."/>
            <person name="Wiegand S."/>
            <person name="Jogler M."/>
            <person name="Boedeker C."/>
            <person name="Peeters S.H."/>
            <person name="Rast P."/>
            <person name="Heuer A."/>
            <person name="Jetten M.S.M."/>
            <person name="Rohde M."/>
            <person name="Jogler C."/>
        </authorList>
    </citation>
    <scope>NUCLEOTIDE SEQUENCE [LARGE SCALE GENOMIC DNA]</scope>
    <source>
        <strain evidence="2 3">Poly21</strain>
    </source>
</reference>
<evidence type="ECO:0000256" key="1">
    <source>
        <dbReference type="SAM" id="MobiDB-lite"/>
    </source>
</evidence>
<organism evidence="2 3">
    <name type="scientific">Allorhodopirellula heiligendammensis</name>
    <dbReference type="NCBI Taxonomy" id="2714739"/>
    <lineage>
        <taxon>Bacteria</taxon>
        <taxon>Pseudomonadati</taxon>
        <taxon>Planctomycetota</taxon>
        <taxon>Planctomycetia</taxon>
        <taxon>Pirellulales</taxon>
        <taxon>Pirellulaceae</taxon>
        <taxon>Allorhodopirellula</taxon>
    </lineage>
</organism>
<dbReference type="Proteomes" id="UP000319908">
    <property type="component" value="Unassembled WGS sequence"/>
</dbReference>
<dbReference type="AlphaFoldDB" id="A0A5C6C3C4"/>
<accession>A0A5C6C3C4</accession>
<gene>
    <name evidence="2" type="ORF">Poly21_07390</name>
</gene>
<proteinExistence type="predicted"/>
<comment type="caution">
    <text evidence="2">The sequence shown here is derived from an EMBL/GenBank/DDBJ whole genome shotgun (WGS) entry which is preliminary data.</text>
</comment>
<evidence type="ECO:0000313" key="2">
    <source>
        <dbReference type="EMBL" id="TWU18575.1"/>
    </source>
</evidence>